<dbReference type="Gene3D" id="3.40.50.1820">
    <property type="entry name" value="alpha/beta hydrolase"/>
    <property type="match status" value="1"/>
</dbReference>
<dbReference type="EMBL" id="CP089982">
    <property type="protein sequence ID" value="WXB00074.1"/>
    <property type="molecule type" value="Genomic_DNA"/>
</dbReference>
<dbReference type="Pfam" id="PF00561">
    <property type="entry name" value="Abhydrolase_1"/>
    <property type="match status" value="1"/>
</dbReference>
<dbReference type="SUPFAM" id="SSF53474">
    <property type="entry name" value="alpha/beta-Hydrolases"/>
    <property type="match status" value="1"/>
</dbReference>
<dbReference type="PANTHER" id="PTHR43798:SF33">
    <property type="entry name" value="HYDROLASE, PUTATIVE (AFU_ORTHOLOGUE AFUA_2G14860)-RELATED"/>
    <property type="match status" value="1"/>
</dbReference>
<dbReference type="GO" id="GO:0016787">
    <property type="term" value="F:hydrolase activity"/>
    <property type="evidence" value="ECO:0007669"/>
    <property type="project" value="UniProtKB-KW"/>
</dbReference>
<keyword evidence="3" id="KW-1185">Reference proteome</keyword>
<dbReference type="PANTHER" id="PTHR43798">
    <property type="entry name" value="MONOACYLGLYCEROL LIPASE"/>
    <property type="match status" value="1"/>
</dbReference>
<dbReference type="InterPro" id="IPR029058">
    <property type="entry name" value="AB_hydrolase_fold"/>
</dbReference>
<protein>
    <submittedName>
        <fullName evidence="2">Alpha/beta hydrolase</fullName>
    </submittedName>
</protein>
<gene>
    <name evidence="2" type="ORF">LZC95_25065</name>
</gene>
<dbReference type="InterPro" id="IPR000073">
    <property type="entry name" value="AB_hydrolase_1"/>
</dbReference>
<evidence type="ECO:0000313" key="2">
    <source>
        <dbReference type="EMBL" id="WXB00074.1"/>
    </source>
</evidence>
<dbReference type="RefSeq" id="WP_394850714.1">
    <property type="nucleotide sequence ID" value="NZ_CP089982.1"/>
</dbReference>
<evidence type="ECO:0000259" key="1">
    <source>
        <dbReference type="Pfam" id="PF00561"/>
    </source>
</evidence>
<sequence length="261" mass="28239">MAETVVGGVRLHYQRLGVEGAPLRAVFVHGLVMDNLSSWYFTVANALAAFADVVLYDLRGHGLSERPAQGYREAEMVGDLCGVLDATVGDAPVVLVGNSYGAFLSVRFALRHPDRVAGLVLVDGHLGDSDFGERMAATLSLQGDEADNAIAASFQNWLGRHSARKRTKLGDMARALVNDTTLVRDLRATPPLTAADFERITAPALALYGESSDLLSRSLPVVARMPHCTVRVLPGCTHSILWEATNEVKTRIVDFCREVQP</sequence>
<evidence type="ECO:0000313" key="3">
    <source>
        <dbReference type="Proteomes" id="UP001379533"/>
    </source>
</evidence>
<dbReference type="InterPro" id="IPR050266">
    <property type="entry name" value="AB_hydrolase_sf"/>
</dbReference>
<dbReference type="Proteomes" id="UP001379533">
    <property type="component" value="Chromosome"/>
</dbReference>
<organism evidence="2 3">
    <name type="scientific">Pendulispora brunnea</name>
    <dbReference type="NCBI Taxonomy" id="2905690"/>
    <lineage>
        <taxon>Bacteria</taxon>
        <taxon>Pseudomonadati</taxon>
        <taxon>Myxococcota</taxon>
        <taxon>Myxococcia</taxon>
        <taxon>Myxococcales</taxon>
        <taxon>Sorangiineae</taxon>
        <taxon>Pendulisporaceae</taxon>
        <taxon>Pendulispora</taxon>
    </lineage>
</organism>
<keyword evidence="2" id="KW-0378">Hydrolase</keyword>
<feature type="domain" description="AB hydrolase-1" evidence="1">
    <location>
        <begin position="26"/>
        <end position="175"/>
    </location>
</feature>
<accession>A0ABZ2KRY8</accession>
<dbReference type="PRINTS" id="PR00111">
    <property type="entry name" value="ABHYDROLASE"/>
</dbReference>
<reference evidence="2 3" key="1">
    <citation type="submission" date="2021-12" db="EMBL/GenBank/DDBJ databases">
        <title>Discovery of the Pendulisporaceae a myxobacterial family with distinct sporulation behavior and unique specialized metabolism.</title>
        <authorList>
            <person name="Garcia R."/>
            <person name="Popoff A."/>
            <person name="Bader C.D."/>
            <person name="Loehr J."/>
            <person name="Walesch S."/>
            <person name="Walt C."/>
            <person name="Boldt J."/>
            <person name="Bunk B."/>
            <person name="Haeckl F.J.F.P.J."/>
            <person name="Gunesch A.P."/>
            <person name="Birkelbach J."/>
            <person name="Nuebel U."/>
            <person name="Pietschmann T."/>
            <person name="Bach T."/>
            <person name="Mueller R."/>
        </authorList>
    </citation>
    <scope>NUCLEOTIDE SEQUENCE [LARGE SCALE GENOMIC DNA]</scope>
    <source>
        <strain evidence="2 3">MSr12523</strain>
    </source>
</reference>
<name>A0ABZ2KRY8_9BACT</name>
<proteinExistence type="predicted"/>